<dbReference type="GO" id="GO:0016758">
    <property type="term" value="F:hexosyltransferase activity"/>
    <property type="evidence" value="ECO:0007669"/>
    <property type="project" value="InterPro"/>
</dbReference>
<keyword evidence="1" id="KW-0328">Glycosyltransferase</keyword>
<name>A0AAE5AGR7_9RICK</name>
<accession>A0AAE5AGR7</accession>
<dbReference type="InterPro" id="IPR004276">
    <property type="entry name" value="GlycoTrans_28_N"/>
</dbReference>
<protein>
    <submittedName>
        <fullName evidence="5">Peptidoglycan-synthesis MurG C-terminal domain protein</fullName>
    </submittedName>
</protein>
<feature type="domain" description="Glycosyltransferase family 28 N-terminal" evidence="3">
    <location>
        <begin position="1"/>
        <end position="55"/>
    </location>
</feature>
<dbReference type="PANTHER" id="PTHR21015:SF22">
    <property type="entry name" value="GLYCOSYLTRANSFERASE"/>
    <property type="match status" value="1"/>
</dbReference>
<proteinExistence type="predicted"/>
<comment type="caution">
    <text evidence="5">The sequence shown here is derived from an EMBL/GenBank/DDBJ whole genome shotgun (WGS) entry which is preliminary data.</text>
</comment>
<feature type="domain" description="Glycosyl transferase family 28 C-terminal" evidence="4">
    <location>
        <begin position="100"/>
        <end position="246"/>
    </location>
</feature>
<gene>
    <name evidence="5" type="ORF">Lyticum_00283</name>
</gene>
<evidence type="ECO:0000313" key="6">
    <source>
        <dbReference type="Proteomes" id="UP001289135"/>
    </source>
</evidence>
<evidence type="ECO:0000259" key="3">
    <source>
        <dbReference type="Pfam" id="PF03033"/>
    </source>
</evidence>
<dbReference type="SUPFAM" id="SSF53756">
    <property type="entry name" value="UDP-Glycosyltransferase/glycogen phosphorylase"/>
    <property type="match status" value="1"/>
</dbReference>
<dbReference type="InterPro" id="IPR007235">
    <property type="entry name" value="Glyco_trans_28_C"/>
</dbReference>
<dbReference type="CDD" id="cd03785">
    <property type="entry name" value="GT28_MurG"/>
    <property type="match status" value="1"/>
</dbReference>
<keyword evidence="2" id="KW-0808">Transferase</keyword>
<evidence type="ECO:0000313" key="5">
    <source>
        <dbReference type="EMBL" id="MDZ5761117.1"/>
    </source>
</evidence>
<dbReference type="EMBL" id="JARGYU010000001">
    <property type="protein sequence ID" value="MDZ5761117.1"/>
    <property type="molecule type" value="Genomic_DNA"/>
</dbReference>
<reference evidence="5" key="1">
    <citation type="submission" date="2023-02" db="EMBL/GenBank/DDBJ databases">
        <title>Host association and intracellularity evolved multiple times independently in the Rickettsiales.</title>
        <authorList>
            <person name="Castelli M."/>
            <person name="Nardi T."/>
            <person name="Gammuto L."/>
            <person name="Bellinzona G."/>
            <person name="Sabaneyeva E."/>
            <person name="Potekhin A."/>
            <person name="Serra V."/>
            <person name="Petroni G."/>
            <person name="Sassera D."/>
        </authorList>
    </citation>
    <scope>NUCLEOTIDE SEQUENCE</scope>
    <source>
        <strain evidence="5">USBL-36I1</strain>
    </source>
</reference>
<dbReference type="GO" id="GO:1901137">
    <property type="term" value="P:carbohydrate derivative biosynthetic process"/>
    <property type="evidence" value="ECO:0007669"/>
    <property type="project" value="UniProtKB-ARBA"/>
</dbReference>
<dbReference type="Pfam" id="PF04101">
    <property type="entry name" value="Glyco_tran_28_C"/>
    <property type="match status" value="1"/>
</dbReference>
<organism evidence="5 6">
    <name type="scientific">Lyticum sinuosum</name>
    <dbReference type="NCBI Taxonomy" id="1332059"/>
    <lineage>
        <taxon>Bacteria</taxon>
        <taxon>Pseudomonadati</taxon>
        <taxon>Pseudomonadota</taxon>
        <taxon>Alphaproteobacteria</taxon>
        <taxon>Rickettsiales</taxon>
        <taxon>Lyticum</taxon>
    </lineage>
</organism>
<dbReference type="Gene3D" id="3.40.50.2000">
    <property type="entry name" value="Glycogen Phosphorylase B"/>
    <property type="match status" value="2"/>
</dbReference>
<dbReference type="Pfam" id="PF03033">
    <property type="entry name" value="Glyco_transf_28"/>
    <property type="match status" value="1"/>
</dbReference>
<evidence type="ECO:0000259" key="4">
    <source>
        <dbReference type="Pfam" id="PF04101"/>
    </source>
</evidence>
<evidence type="ECO:0000256" key="1">
    <source>
        <dbReference type="ARBA" id="ARBA00022676"/>
    </source>
</evidence>
<sequence length="286" mass="32578">MKKNKINLVILFGSYIALPVALAAFIMRISIVIHEQNAILGLSNSIISHFADKITVSFKETIGISKKNQSKVIFCGMPIRDKFYSNLIKHKYNHNNDINIVILGGSLGSDILSLKIAEIILSLDNKIKSRINIYHQVKEEHYSTINKLYLKSNLKSYKICVFFNDLEIIMSLSDLIISRSGASSIAEIEFLGKPSILIPLKNSARNHQYINAQVYSNNNNSTIIIEEDNLEIKLMESFDNLFIKDQIKNLQIEAQKYWYKTKGAENLATIIGQILINKHNSRKIKY</sequence>
<evidence type="ECO:0000256" key="2">
    <source>
        <dbReference type="ARBA" id="ARBA00022679"/>
    </source>
</evidence>
<keyword evidence="6" id="KW-1185">Reference proteome</keyword>
<dbReference type="Proteomes" id="UP001289135">
    <property type="component" value="Unassembled WGS sequence"/>
</dbReference>
<dbReference type="AlphaFoldDB" id="A0AAE5AGR7"/>
<dbReference type="PANTHER" id="PTHR21015">
    <property type="entry name" value="UDP-N-ACETYLGLUCOSAMINE--N-ACETYLMURAMYL-(PENTAPEPTIDE) PYROPHOSPHORYL-UNDECAPRENOL N-ACETYLGLUCOSAMINE TRANSFERASE 1"/>
    <property type="match status" value="1"/>
</dbReference>
<dbReference type="GO" id="GO:0005975">
    <property type="term" value="P:carbohydrate metabolic process"/>
    <property type="evidence" value="ECO:0007669"/>
    <property type="project" value="InterPro"/>
</dbReference>